<dbReference type="RefSeq" id="WP_343752750.1">
    <property type="nucleotide sequence ID" value="NZ_BAAACW010000004.1"/>
</dbReference>
<dbReference type="Pfam" id="PF01116">
    <property type="entry name" value="F_bP_aldolase"/>
    <property type="match status" value="1"/>
</dbReference>
<accession>A0ABP3GS23</accession>
<dbReference type="PIRSF" id="PIRSF001359">
    <property type="entry name" value="F_bP_aldolase_II"/>
    <property type="match status" value="1"/>
</dbReference>
<dbReference type="Proteomes" id="UP001501166">
    <property type="component" value="Unassembled WGS sequence"/>
</dbReference>
<proteinExistence type="predicted"/>
<dbReference type="InterPro" id="IPR000771">
    <property type="entry name" value="FBA_II"/>
</dbReference>
<comment type="caution">
    <text evidence="2">The sequence shown here is derived from an EMBL/GenBank/DDBJ whole genome shotgun (WGS) entry which is preliminary data.</text>
</comment>
<name>A0ABP3GS23_9LACT</name>
<evidence type="ECO:0000256" key="1">
    <source>
        <dbReference type="ARBA" id="ARBA00001947"/>
    </source>
</evidence>
<dbReference type="CDD" id="cd00947">
    <property type="entry name" value="TBP_aldolase_IIB"/>
    <property type="match status" value="1"/>
</dbReference>
<dbReference type="PROSITE" id="PS00806">
    <property type="entry name" value="ALDOLASE_CLASS_II_2"/>
    <property type="match status" value="1"/>
</dbReference>
<dbReference type="InterPro" id="IPR050246">
    <property type="entry name" value="Class_II_FBP_aldolase"/>
</dbReference>
<gene>
    <name evidence="2" type="ORF">GCM10008932_00260</name>
</gene>
<dbReference type="NCBIfam" id="TIGR00167">
    <property type="entry name" value="cbbA"/>
    <property type="match status" value="1"/>
</dbReference>
<dbReference type="PANTHER" id="PTHR30304:SF0">
    <property type="entry name" value="D-TAGATOSE-1,6-BISPHOSPHATE ALDOLASE SUBUNIT GATY-RELATED"/>
    <property type="match status" value="1"/>
</dbReference>
<dbReference type="PANTHER" id="PTHR30304">
    <property type="entry name" value="D-TAGATOSE-1,6-BISPHOSPHATE ALDOLASE"/>
    <property type="match status" value="1"/>
</dbReference>
<sequence length="286" mass="31959">MLVNSRQLFKEAQKKSFAIPATNFITLNMARVFVQVAEKRKLPLILPFAQSHREFIPLEEAALIGKYFAKKARVPIVLHLDHGEDIDFIKKAIQLGFSSVMIDASQKPFEENIAITKEVVEYAHKYDVTVEAELGHVGANENFEAHEVIDSVYTDDKDVELFVKETNVDSLAVSIGTAHGVYIGTPQISFDTLNEITAITDIPLVLHGGSSTGDDNLRQCALNGMAKINIFTDFLNGAYDAIQSRNPSNFLDVIQFSDKAMEEVLHHYYDVFQTQAVNIKKEGSHE</sequence>
<keyword evidence="3" id="KW-1185">Reference proteome</keyword>
<dbReference type="Gene3D" id="3.20.20.70">
    <property type="entry name" value="Aldolase class I"/>
    <property type="match status" value="1"/>
</dbReference>
<dbReference type="InterPro" id="IPR013785">
    <property type="entry name" value="Aldolase_TIM"/>
</dbReference>
<reference evidence="3" key="1">
    <citation type="journal article" date="2019" name="Int. J. Syst. Evol. Microbiol.">
        <title>The Global Catalogue of Microorganisms (GCM) 10K type strain sequencing project: providing services to taxonomists for standard genome sequencing and annotation.</title>
        <authorList>
            <consortium name="The Broad Institute Genomics Platform"/>
            <consortium name="The Broad Institute Genome Sequencing Center for Infectious Disease"/>
            <person name="Wu L."/>
            <person name="Ma J."/>
        </authorList>
    </citation>
    <scope>NUCLEOTIDE SEQUENCE [LARGE SCALE GENOMIC DNA]</scope>
    <source>
        <strain evidence="3">JCM 12662</strain>
    </source>
</reference>
<comment type="cofactor">
    <cofactor evidence="1">
        <name>Zn(2+)</name>
        <dbReference type="ChEBI" id="CHEBI:29105"/>
    </cofactor>
</comment>
<evidence type="ECO:0000313" key="2">
    <source>
        <dbReference type="EMBL" id="GAA0351005.1"/>
    </source>
</evidence>
<organism evidence="2 3">
    <name type="scientific">Alkalibacterium iburiense</name>
    <dbReference type="NCBI Taxonomy" id="290589"/>
    <lineage>
        <taxon>Bacteria</taxon>
        <taxon>Bacillati</taxon>
        <taxon>Bacillota</taxon>
        <taxon>Bacilli</taxon>
        <taxon>Lactobacillales</taxon>
        <taxon>Carnobacteriaceae</taxon>
        <taxon>Alkalibacterium</taxon>
    </lineage>
</organism>
<evidence type="ECO:0000313" key="3">
    <source>
        <dbReference type="Proteomes" id="UP001501166"/>
    </source>
</evidence>
<dbReference type="EMBL" id="BAAACW010000004">
    <property type="protein sequence ID" value="GAA0351005.1"/>
    <property type="molecule type" value="Genomic_DNA"/>
</dbReference>
<protein>
    <submittedName>
        <fullName evidence="2">Class II fructose-bisphosphate aldolase</fullName>
    </submittedName>
</protein>
<dbReference type="SUPFAM" id="SSF51569">
    <property type="entry name" value="Aldolase"/>
    <property type="match status" value="1"/>
</dbReference>